<proteinExistence type="predicted"/>
<organism evidence="1 2">
    <name type="scientific">Plasmodium gaboni</name>
    <dbReference type="NCBI Taxonomy" id="647221"/>
    <lineage>
        <taxon>Eukaryota</taxon>
        <taxon>Sar</taxon>
        <taxon>Alveolata</taxon>
        <taxon>Apicomplexa</taxon>
        <taxon>Aconoidasida</taxon>
        <taxon>Haemosporida</taxon>
        <taxon>Plasmodiidae</taxon>
        <taxon>Plasmodium</taxon>
        <taxon>Plasmodium (Laverania)</taxon>
    </lineage>
</organism>
<protein>
    <submittedName>
        <fullName evidence="1">Putative rhoGAP GTPase</fullName>
    </submittedName>
</protein>
<feature type="non-terminal residue" evidence="1">
    <location>
        <position position="29"/>
    </location>
</feature>
<dbReference type="GeneID" id="29776442"/>
<evidence type="ECO:0000313" key="2">
    <source>
        <dbReference type="Proteomes" id="UP000076004"/>
    </source>
</evidence>
<dbReference type="AlphaFoldDB" id="A0A151LKS0"/>
<dbReference type="VEuPathDB" id="PlasmoDB:PGSY75_1007200"/>
<gene>
    <name evidence="1" type="ORF">PGSY75_1007200</name>
</gene>
<name>A0A151LKS0_9APIC</name>
<dbReference type="RefSeq" id="XP_018641456.1">
    <property type="nucleotide sequence ID" value="XM_018785838.1"/>
</dbReference>
<dbReference type="KEGG" id="pgab:PGSY75_1007200"/>
<dbReference type="Proteomes" id="UP000076004">
    <property type="component" value="Unassembled WGS sequence"/>
</dbReference>
<comment type="caution">
    <text evidence="1">The sequence shown here is derived from an EMBL/GenBank/DDBJ whole genome shotgun (WGS) entry which is preliminary data.</text>
</comment>
<reference evidence="1 2" key="1">
    <citation type="journal article" date="2016" name="Nat. Commun.">
        <title>Genomes of cryptic chimpanzee Plasmodium species reveal key evolutionary events leading to human malaria.</title>
        <authorList>
            <person name="Sundararaman S.A."/>
            <person name="Plenderleith L.J."/>
            <person name="Liu W."/>
            <person name="Loy D.E."/>
            <person name="Learn G.H."/>
            <person name="Li Y."/>
            <person name="Shaw K.S."/>
            <person name="Ayouba A."/>
            <person name="Peeters M."/>
            <person name="Speede S."/>
            <person name="Shaw G.M."/>
            <person name="Bushman F.D."/>
            <person name="Brisson D."/>
            <person name="Rayner J.C."/>
            <person name="Sharp P.M."/>
            <person name="Hahn B.H."/>
        </authorList>
    </citation>
    <scope>NUCLEOTIDE SEQUENCE [LARGE SCALE GENOMIC DNA]</scope>
    <source>
        <strain evidence="1 2">SY75</strain>
    </source>
</reference>
<accession>A0A151LKS0</accession>
<sequence length="29" mass="3434">MLDSDAEVPQEVLAEYEKLLKRSYTENFD</sequence>
<evidence type="ECO:0000313" key="1">
    <source>
        <dbReference type="EMBL" id="KYN99449.1"/>
    </source>
</evidence>
<dbReference type="EMBL" id="LVLB01000011">
    <property type="protein sequence ID" value="KYN99449.1"/>
    <property type="molecule type" value="Genomic_DNA"/>
</dbReference>